<dbReference type="Proteomes" id="UP001501321">
    <property type="component" value="Unassembled WGS sequence"/>
</dbReference>
<feature type="domain" description="Choice-of-anchor A" evidence="3">
    <location>
        <begin position="38"/>
        <end position="319"/>
    </location>
</feature>
<dbReference type="EMBL" id="BAABFC010000007">
    <property type="protein sequence ID" value="GAA4495892.1"/>
    <property type="molecule type" value="Genomic_DNA"/>
</dbReference>
<evidence type="ECO:0000313" key="4">
    <source>
        <dbReference type="EMBL" id="GAA4495892.1"/>
    </source>
</evidence>
<comment type="caution">
    <text evidence="4">The sequence shown here is derived from an EMBL/GenBank/DDBJ whole genome shotgun (WGS) entry which is preliminary data.</text>
</comment>
<feature type="chain" id="PRO_5047281543" description="Choice-of-anchor A family protein" evidence="1">
    <location>
        <begin position="31"/>
        <end position="358"/>
    </location>
</feature>
<feature type="domain" description="Ice-binding protein C-terminal" evidence="2">
    <location>
        <begin position="334"/>
        <end position="357"/>
    </location>
</feature>
<evidence type="ECO:0000313" key="5">
    <source>
        <dbReference type="Proteomes" id="UP001501321"/>
    </source>
</evidence>
<sequence length="358" mass="36603">MPIPYKRLSRQATRLAGLCLFSVTALPVWASSALSSQQLLEQFNLMVFGNTTSYQEVAGRAYVGGSASGGTYAAWGQTLGSSSYAGLTVQGSASGVSVQNGGAVVGGAISNSTINNGSSAILGSSSNTSYNGSGTTYVAGSVAGGNLNQPLISDLSQSSLLSAEVQAAQGTSTSDYQSQLVDLSQQLSTLSATGSTSVSGNKVTFTATAGSDGVAVIDLTGSASSLLTSYGEFQFDVASDVSTLIFNVTGDSLSLYANFLAGSAQQLATNTIWNFIDTSSLTLSSQFGGTILAPYANLTNSNEIWGGVFVNNLTQYGAIRDAGFTGSVTGIASAVPEPAYGWLLGLGMLGLWWRQRRA</sequence>
<dbReference type="InterPro" id="IPR013424">
    <property type="entry name" value="Ice-binding_C"/>
</dbReference>
<evidence type="ECO:0008006" key="6">
    <source>
        <dbReference type="Google" id="ProtNLM"/>
    </source>
</evidence>
<keyword evidence="5" id="KW-1185">Reference proteome</keyword>
<dbReference type="Pfam" id="PF07589">
    <property type="entry name" value="PEP-CTERM"/>
    <property type="match status" value="1"/>
</dbReference>
<protein>
    <recommendedName>
        <fullName evidence="6">Choice-of-anchor A family protein</fullName>
    </recommendedName>
</protein>
<keyword evidence="1" id="KW-0732">Signal</keyword>
<evidence type="ECO:0000259" key="3">
    <source>
        <dbReference type="Pfam" id="PF20597"/>
    </source>
</evidence>
<dbReference type="NCBIfam" id="TIGR04215">
    <property type="entry name" value="choice_anch_A"/>
    <property type="match status" value="1"/>
</dbReference>
<organism evidence="4 5">
    <name type="scientific">Pseudaeromonas paramecii</name>
    <dbReference type="NCBI Taxonomy" id="2138166"/>
    <lineage>
        <taxon>Bacteria</taxon>
        <taxon>Pseudomonadati</taxon>
        <taxon>Pseudomonadota</taxon>
        <taxon>Gammaproteobacteria</taxon>
        <taxon>Aeromonadales</taxon>
        <taxon>Aeromonadaceae</taxon>
        <taxon>Pseudaeromonas</taxon>
    </lineage>
</organism>
<dbReference type="Pfam" id="PF20597">
    <property type="entry name" value="pAdhesive_15"/>
    <property type="match status" value="1"/>
</dbReference>
<gene>
    <name evidence="4" type="ORF">GCM10023095_09930</name>
</gene>
<dbReference type="NCBIfam" id="TIGR02595">
    <property type="entry name" value="PEP_CTERM"/>
    <property type="match status" value="1"/>
</dbReference>
<evidence type="ECO:0000256" key="1">
    <source>
        <dbReference type="SAM" id="SignalP"/>
    </source>
</evidence>
<reference evidence="5" key="1">
    <citation type="journal article" date="2019" name="Int. J. Syst. Evol. Microbiol.">
        <title>The Global Catalogue of Microorganisms (GCM) 10K type strain sequencing project: providing services to taxonomists for standard genome sequencing and annotation.</title>
        <authorList>
            <consortium name="The Broad Institute Genomics Platform"/>
            <consortium name="The Broad Institute Genome Sequencing Center for Infectious Disease"/>
            <person name="Wu L."/>
            <person name="Ma J."/>
        </authorList>
    </citation>
    <scope>NUCLEOTIDE SEQUENCE [LARGE SCALE GENOMIC DNA]</scope>
    <source>
        <strain evidence="5">JCM 32226</strain>
    </source>
</reference>
<proteinExistence type="predicted"/>
<evidence type="ECO:0000259" key="2">
    <source>
        <dbReference type="Pfam" id="PF07589"/>
    </source>
</evidence>
<feature type="signal peptide" evidence="1">
    <location>
        <begin position="1"/>
        <end position="30"/>
    </location>
</feature>
<dbReference type="RefSeq" id="WP_345010680.1">
    <property type="nucleotide sequence ID" value="NZ_BAABFC010000007.1"/>
</dbReference>
<dbReference type="InterPro" id="IPR026588">
    <property type="entry name" value="Choice_anch_A"/>
</dbReference>
<accession>A0ABP8Q132</accession>
<name>A0ABP8Q132_9GAMM</name>